<protein>
    <recommendedName>
        <fullName evidence="3">F-box domain-containing protein</fullName>
    </recommendedName>
</protein>
<reference evidence="1 2" key="2">
    <citation type="submission" date="2021-10" db="EMBL/GenBank/DDBJ databases">
        <authorList>
            <person name="Piombo E."/>
        </authorList>
    </citation>
    <scope>NUCLEOTIDE SEQUENCE [LARGE SCALE GENOMIC DNA]</scope>
</reference>
<accession>A0A9N9UQX1</accession>
<dbReference type="OrthoDB" id="3759773at2759"/>
<organism evidence="1 2">
    <name type="scientific">Clonostachys byssicola</name>
    <dbReference type="NCBI Taxonomy" id="160290"/>
    <lineage>
        <taxon>Eukaryota</taxon>
        <taxon>Fungi</taxon>
        <taxon>Dikarya</taxon>
        <taxon>Ascomycota</taxon>
        <taxon>Pezizomycotina</taxon>
        <taxon>Sordariomycetes</taxon>
        <taxon>Hypocreomycetidae</taxon>
        <taxon>Hypocreales</taxon>
        <taxon>Bionectriaceae</taxon>
        <taxon>Clonostachys</taxon>
    </lineage>
</organism>
<comment type="caution">
    <text evidence="1">The sequence shown here is derived from an EMBL/GenBank/DDBJ whole genome shotgun (WGS) entry which is preliminary data.</text>
</comment>
<evidence type="ECO:0008006" key="3">
    <source>
        <dbReference type="Google" id="ProtNLM"/>
    </source>
</evidence>
<name>A0A9N9UQX1_9HYPO</name>
<dbReference type="EMBL" id="CABFNO020001541">
    <property type="protein sequence ID" value="CAG9997065.1"/>
    <property type="molecule type" value="Genomic_DNA"/>
</dbReference>
<dbReference type="AlphaFoldDB" id="A0A9N9UQX1"/>
<sequence>MDESSPMECGMNIADLPLDVLRLIFDEFRDPEVISHGEVDWSPSQSRAWRPADSSNLQTIQNARLACRLFNSVASPLLAPVLRLDLSKRSLQIANGLTQNPLIASGIHGVLVNLDYRPAELANNMALYANYLQLELQQIDTYCQTKIFHHHRFMSEDDDECYDEQSEHLDACTQCRFEYRSLCDAWQACVQNRGISPTKETRAYQAMLREGFQVYKQAHEEQAQIIADGSFVQSIASAIARVGHAVSLGLVDGRGHNASPFAADYFSSILNKDILAEFMIRPQSWSAIENIDAKLVPAQILSQLPVAIWQSGGALRNLSNGCFPHRKDHSLALSPALEGAQGHHEVAAQQLRVFEFGTLASSATGRSYLDDDSKAAMDAYLGSMLGSTNLQKLNLDMVVYNGDDDNGNRPGYYHIGSALSCVKSKDIRHINISNAALSQQELEAFCKSLGRRIESLSLSKVDLLDGSWFNALERLRDTLSSRCLSGLCEVSFSGLSGGEFGDQPEDQSSSWPGSIPGPLSMVKRAEQFVSGMEERNVYFN</sequence>
<reference evidence="2" key="1">
    <citation type="submission" date="2019-06" db="EMBL/GenBank/DDBJ databases">
        <authorList>
            <person name="Broberg M."/>
        </authorList>
    </citation>
    <scope>NUCLEOTIDE SEQUENCE [LARGE SCALE GENOMIC DNA]</scope>
</reference>
<proteinExistence type="predicted"/>
<gene>
    <name evidence="1" type="ORF">CBYS24578_00016054</name>
</gene>
<keyword evidence="2" id="KW-1185">Reference proteome</keyword>
<dbReference type="Proteomes" id="UP000754883">
    <property type="component" value="Unassembled WGS sequence"/>
</dbReference>
<evidence type="ECO:0000313" key="1">
    <source>
        <dbReference type="EMBL" id="CAG9997065.1"/>
    </source>
</evidence>
<evidence type="ECO:0000313" key="2">
    <source>
        <dbReference type="Proteomes" id="UP000754883"/>
    </source>
</evidence>